<feature type="region of interest" description="Disordered" evidence="1">
    <location>
        <begin position="30"/>
        <end position="58"/>
    </location>
</feature>
<dbReference type="Pfam" id="PF01547">
    <property type="entry name" value="SBP_bac_1"/>
    <property type="match status" value="1"/>
</dbReference>
<feature type="compositionally biased region" description="Low complexity" evidence="1">
    <location>
        <begin position="32"/>
        <end position="57"/>
    </location>
</feature>
<dbReference type="SUPFAM" id="SSF53850">
    <property type="entry name" value="Periplasmic binding protein-like II"/>
    <property type="match status" value="1"/>
</dbReference>
<dbReference type="RefSeq" id="WP_232185484.1">
    <property type="nucleotide sequence ID" value="NZ_JAIOAP010000005.1"/>
</dbReference>
<feature type="chain" id="PRO_5045256385" evidence="2">
    <location>
        <begin position="24"/>
        <end position="450"/>
    </location>
</feature>
<dbReference type="InterPro" id="IPR006059">
    <property type="entry name" value="SBP"/>
</dbReference>
<dbReference type="InterPro" id="IPR050490">
    <property type="entry name" value="Bact_solute-bd_prot1"/>
</dbReference>
<gene>
    <name evidence="3" type="ORF">QJS35_10215</name>
</gene>
<dbReference type="PANTHER" id="PTHR43649">
    <property type="entry name" value="ARABINOSE-BINDING PROTEIN-RELATED"/>
    <property type="match status" value="1"/>
</dbReference>
<protein>
    <submittedName>
        <fullName evidence="3">Extracellular solute-binding protein</fullName>
    </submittedName>
</protein>
<evidence type="ECO:0000256" key="2">
    <source>
        <dbReference type="SAM" id="SignalP"/>
    </source>
</evidence>
<evidence type="ECO:0000313" key="4">
    <source>
        <dbReference type="Proteomes" id="UP001493487"/>
    </source>
</evidence>
<keyword evidence="4" id="KW-1185">Reference proteome</keyword>
<proteinExistence type="predicted"/>
<comment type="caution">
    <text evidence="3">The sequence shown here is derived from an EMBL/GenBank/DDBJ whole genome shotgun (WGS) entry which is preliminary data.</text>
</comment>
<keyword evidence="2" id="KW-0732">Signal</keyword>
<dbReference type="Gene3D" id="3.40.190.10">
    <property type="entry name" value="Periplasmic binding protein-like II"/>
    <property type="match status" value="2"/>
</dbReference>
<dbReference type="EMBL" id="JASKHM010000005">
    <property type="protein sequence ID" value="MEQ4482770.1"/>
    <property type="molecule type" value="Genomic_DNA"/>
</dbReference>
<dbReference type="PROSITE" id="PS51257">
    <property type="entry name" value="PROKAR_LIPOPROTEIN"/>
    <property type="match status" value="1"/>
</dbReference>
<organism evidence="3 4">
    <name type="scientific">Cohnella silvisoli</name>
    <dbReference type="NCBI Taxonomy" id="2873699"/>
    <lineage>
        <taxon>Bacteria</taxon>
        <taxon>Bacillati</taxon>
        <taxon>Bacillota</taxon>
        <taxon>Bacilli</taxon>
        <taxon>Bacillales</taxon>
        <taxon>Paenibacillaceae</taxon>
        <taxon>Cohnella</taxon>
    </lineage>
</organism>
<evidence type="ECO:0000313" key="3">
    <source>
        <dbReference type="EMBL" id="MEQ4482770.1"/>
    </source>
</evidence>
<reference evidence="3 4" key="1">
    <citation type="journal article" date="2023" name="Genome Announc.">
        <title>Pan-Genome Analyses of the Genus Cohnella and Proposal of the Novel Species Cohnella silvisoli sp. nov., Isolated from Forest Soil.</title>
        <authorList>
            <person name="Wang C."/>
            <person name="Mao L."/>
            <person name="Bao G."/>
            <person name="Zhu H."/>
        </authorList>
    </citation>
    <scope>NUCLEOTIDE SEQUENCE [LARGE SCALE GENOMIC DNA]</scope>
    <source>
        <strain evidence="3 4">NL03-T5-1</strain>
    </source>
</reference>
<name>A0ABV1KS19_9BACL</name>
<dbReference type="Proteomes" id="UP001493487">
    <property type="component" value="Unassembled WGS sequence"/>
</dbReference>
<feature type="signal peptide" evidence="2">
    <location>
        <begin position="1"/>
        <end position="23"/>
    </location>
</feature>
<sequence>MKNKRVQRGAALLAIVLILSILAACGGKTNNGSGETSPAASSPASSASNTESSAAPSKEPVEMVLATFNAWGETEGLKSAIAAYEKSTGNKVRVDVYPDDQFINILKTKLSTNDAPDLFMATAGDGTIPFSFLEPLQGPWVDKTLDSVKLFTTKEGVAYEAYAFPLGYFGAIYNKKVFEAAGVKVPMMNYQELMDGMKKIQATGVTPLFIPGKDGWTYQMLQAVGGVYSVTDEEANRMAKNETKPSQMDGFLKFAEHMVTLQPYTNKDHMSVIIADGYQGLLDGKYGMTVLGDWLYDDFAKLDPEKVKDLGFMPFTLDDSKISAVVNLSGRVLGVPFNSKHKQEAKDMVNFLMEPDNFNILVKPVQGASPYKGYDTEKSVWQEEVDGYVSQLNIPVTLDVIRQRFPTFPLGTDAGKPIQDIFNGKDVKKAFDDWYTDYAQYNRTVKTPGW</sequence>
<evidence type="ECO:0000256" key="1">
    <source>
        <dbReference type="SAM" id="MobiDB-lite"/>
    </source>
</evidence>
<accession>A0ABV1KS19</accession>